<accession>A0ABP6BRP9</accession>
<evidence type="ECO:0000259" key="1">
    <source>
        <dbReference type="Pfam" id="PF07179"/>
    </source>
</evidence>
<evidence type="ECO:0000313" key="3">
    <source>
        <dbReference type="Proteomes" id="UP001500274"/>
    </source>
</evidence>
<dbReference type="Pfam" id="PF07179">
    <property type="entry name" value="SseB"/>
    <property type="match status" value="1"/>
</dbReference>
<gene>
    <name evidence="2" type="ORF">GCM10009862_17740</name>
</gene>
<dbReference type="Proteomes" id="UP001500274">
    <property type="component" value="Unassembled WGS sequence"/>
</dbReference>
<name>A0ABP6BRP9_9MICO</name>
<dbReference type="RefSeq" id="WP_344228704.1">
    <property type="nucleotide sequence ID" value="NZ_BAAARI010000011.1"/>
</dbReference>
<feature type="domain" description="SseB protein N-terminal" evidence="1">
    <location>
        <begin position="149"/>
        <end position="256"/>
    </location>
</feature>
<sequence>MSENTRDALVRELDLRKETFGAAAGNAEAEMAVWEAASKLPDWFIVNRGTPEEPMPGGFQFDGVGTLIGVYSTAERAADVGGMEATLLAVPLPQALDWLASFAQNGVAGIVLDSPGPWTSLSNLRFFRQWIPAERDSTAAVVIAPRVQAAADAYTAAQKDETYAAVVREIANAELFVVLDPAGDGSTPASIVNGRGERILLAFTDSERVDAIYAGKEITVVPRSGREILRLIGGAFDVLVLDPQHPSSFALTPEWIGDDVR</sequence>
<dbReference type="InterPro" id="IPR009839">
    <property type="entry name" value="SseB_N"/>
</dbReference>
<dbReference type="EMBL" id="BAAARI010000011">
    <property type="protein sequence ID" value="GAA2578922.1"/>
    <property type="molecule type" value="Genomic_DNA"/>
</dbReference>
<evidence type="ECO:0000313" key="2">
    <source>
        <dbReference type="EMBL" id="GAA2578922.1"/>
    </source>
</evidence>
<keyword evidence="3" id="KW-1185">Reference proteome</keyword>
<proteinExistence type="predicted"/>
<protein>
    <recommendedName>
        <fullName evidence="1">SseB protein N-terminal domain-containing protein</fullName>
    </recommendedName>
</protein>
<organism evidence="2 3">
    <name type="scientific">Microbacterium binotii</name>
    <dbReference type="NCBI Taxonomy" id="462710"/>
    <lineage>
        <taxon>Bacteria</taxon>
        <taxon>Bacillati</taxon>
        <taxon>Actinomycetota</taxon>
        <taxon>Actinomycetes</taxon>
        <taxon>Micrococcales</taxon>
        <taxon>Microbacteriaceae</taxon>
        <taxon>Microbacterium</taxon>
    </lineage>
</organism>
<reference evidence="3" key="1">
    <citation type="journal article" date="2019" name="Int. J. Syst. Evol. Microbiol.">
        <title>The Global Catalogue of Microorganisms (GCM) 10K type strain sequencing project: providing services to taxonomists for standard genome sequencing and annotation.</title>
        <authorList>
            <consortium name="The Broad Institute Genomics Platform"/>
            <consortium name="The Broad Institute Genome Sequencing Center for Infectious Disease"/>
            <person name="Wu L."/>
            <person name="Ma J."/>
        </authorList>
    </citation>
    <scope>NUCLEOTIDE SEQUENCE [LARGE SCALE GENOMIC DNA]</scope>
    <source>
        <strain evidence="3">JCM 16365</strain>
    </source>
</reference>
<comment type="caution">
    <text evidence="2">The sequence shown here is derived from an EMBL/GenBank/DDBJ whole genome shotgun (WGS) entry which is preliminary data.</text>
</comment>